<evidence type="ECO:0000313" key="2">
    <source>
        <dbReference type="EMBL" id="KDN37021.1"/>
    </source>
</evidence>
<evidence type="ECO:0000256" key="1">
    <source>
        <dbReference type="SAM" id="Phobius"/>
    </source>
</evidence>
<keyword evidence="1" id="KW-1133">Transmembrane helix</keyword>
<proteinExistence type="predicted"/>
<dbReference type="EMBL" id="JMSN01000151">
    <property type="protein sequence ID" value="KDN37021.1"/>
    <property type="molecule type" value="Genomic_DNA"/>
</dbReference>
<keyword evidence="3" id="KW-1185">Reference proteome</keyword>
<reference evidence="2 3" key="1">
    <citation type="submission" date="2014-05" db="EMBL/GenBank/DDBJ databases">
        <title>Draft genome sequence of a rare smut relative, Tilletiaria anomala UBC 951.</title>
        <authorList>
            <consortium name="DOE Joint Genome Institute"/>
            <person name="Toome M."/>
            <person name="Kuo A."/>
            <person name="Henrissat B."/>
            <person name="Lipzen A."/>
            <person name="Tritt A."/>
            <person name="Yoshinaga Y."/>
            <person name="Zane M."/>
            <person name="Barry K."/>
            <person name="Grigoriev I.V."/>
            <person name="Spatafora J.W."/>
            <person name="Aimea M.C."/>
        </authorList>
    </citation>
    <scope>NUCLEOTIDE SEQUENCE [LARGE SCALE GENOMIC DNA]</scope>
    <source>
        <strain evidence="2 3">UBC 951</strain>
    </source>
</reference>
<dbReference type="HOGENOM" id="CLU_3056292_0_0_1"/>
<dbReference type="Proteomes" id="UP000027361">
    <property type="component" value="Unassembled WGS sequence"/>
</dbReference>
<sequence>LEGVGRRWQLFYGGLWCSVWLFVFCHRWGRPQSGHIVTAYLFILSYASTWAPGI</sequence>
<gene>
    <name evidence="2" type="ORF">K437DRAFT_229427</name>
</gene>
<feature type="transmembrane region" description="Helical" evidence="1">
    <location>
        <begin position="6"/>
        <end position="24"/>
    </location>
</feature>
<dbReference type="GeneID" id="25262700"/>
<feature type="transmembrane region" description="Helical" evidence="1">
    <location>
        <begin position="36"/>
        <end position="53"/>
    </location>
</feature>
<dbReference type="AlphaFoldDB" id="A0A066V6C2"/>
<feature type="non-terminal residue" evidence="2">
    <location>
        <position position="1"/>
    </location>
</feature>
<accession>A0A066V6C2</accession>
<keyword evidence="1" id="KW-0472">Membrane</keyword>
<comment type="caution">
    <text evidence="2">The sequence shown here is derived from an EMBL/GenBank/DDBJ whole genome shotgun (WGS) entry which is preliminary data.</text>
</comment>
<dbReference type="RefSeq" id="XP_013240230.1">
    <property type="nucleotide sequence ID" value="XM_013384776.1"/>
</dbReference>
<organism evidence="2 3">
    <name type="scientific">Tilletiaria anomala (strain ATCC 24038 / CBS 436.72 / UBC 951)</name>
    <dbReference type="NCBI Taxonomy" id="1037660"/>
    <lineage>
        <taxon>Eukaryota</taxon>
        <taxon>Fungi</taxon>
        <taxon>Dikarya</taxon>
        <taxon>Basidiomycota</taxon>
        <taxon>Ustilaginomycotina</taxon>
        <taxon>Exobasidiomycetes</taxon>
        <taxon>Georgefischeriales</taxon>
        <taxon>Tilletiariaceae</taxon>
        <taxon>Tilletiaria</taxon>
    </lineage>
</organism>
<dbReference type="InParanoid" id="A0A066V6C2"/>
<keyword evidence="1" id="KW-0812">Transmembrane</keyword>
<protein>
    <submittedName>
        <fullName evidence="2">Uncharacterized protein</fullName>
    </submittedName>
</protein>
<dbReference type="OrthoDB" id="5141738at2759"/>
<name>A0A066V6C2_TILAU</name>
<evidence type="ECO:0000313" key="3">
    <source>
        <dbReference type="Proteomes" id="UP000027361"/>
    </source>
</evidence>